<sequence>MLPAIKANPRYLEEDSEEEWENESDEDEWDSEEEEYFEKSKKAERKALKALAQVKDSDAAKGEWEFKKWDKKKWKERMLAKDGSHIQIQDVCGLCYQNVVKNGPWDVSLSEEMRSWHVRMRSPPSISLPLLIWMATLLNQHKDPYGTRPGYCSKMFFSPWGPKTIRGTDRYPLCNRSACSACAASPESVAMHRDCYRVFMQLYTERPALEHVWLATAWTTPWTHTPGETKVHLDFADASLASVTASTAKSIGLPELESLPAEVLQSIRFYSSDHLFWRYSSIKAKAEEMLRFDESTLDYNNTSHKLDTITSWHRGEKLETSENGPKSGVFRITVDRYGVLDIERLAEQPEYRNCESSSTHAYSFINFDEAKHTNVHFKSGHARIEPPNVVRQDYPFWDTPYPPTKDLDVLLRAQTVGAHLQTIDLSGTTGITFFYHGYEGTLLAIHAHTTKEPTAVSTVQRLSRVDPDRLVWFYLPIPADDRIMRLGLRAGTFKPKMPTYQVLPLLITTKSCRSLWIGPGSYGEKQLSQKVPSVMIHDIPREGGIGNLAVVGDEPRETLPKPRFHWKSMSFQQSTIMRNPCVNNMTLRNAKRITVFEDASTGYFRGILLEYEDGSQRACGQCKIGVDPVKEYVRPAFICKHEIPKGRNPFDVTNYELKFNMGEHKHGHGRASKRWQCSDARTMSITVRFDDRMSIPWIDSSEPGEEASEESDSDEEDDFDHYDQPDDYHSDDYPYYDDFD</sequence>
<evidence type="ECO:0000256" key="1">
    <source>
        <dbReference type="SAM" id="MobiDB-lite"/>
    </source>
</evidence>
<reference evidence="2" key="1">
    <citation type="submission" date="2022-10" db="EMBL/GenBank/DDBJ databases">
        <title>Fusarium specimens isolated from Avocado Roots.</title>
        <authorList>
            <person name="Stajich J."/>
            <person name="Roper C."/>
            <person name="Heimlech-Rivalta G."/>
        </authorList>
    </citation>
    <scope>NUCLEOTIDE SEQUENCE</scope>
    <source>
        <strain evidence="2">CF00143</strain>
    </source>
</reference>
<dbReference type="Proteomes" id="UP001152130">
    <property type="component" value="Unassembled WGS sequence"/>
</dbReference>
<dbReference type="AlphaFoldDB" id="A0A9W8UBJ1"/>
<keyword evidence="3" id="KW-1185">Reference proteome</keyword>
<name>A0A9W8UBJ1_9HYPO</name>
<organism evidence="2 3">
    <name type="scientific">Fusarium irregulare</name>
    <dbReference type="NCBI Taxonomy" id="2494466"/>
    <lineage>
        <taxon>Eukaryota</taxon>
        <taxon>Fungi</taxon>
        <taxon>Dikarya</taxon>
        <taxon>Ascomycota</taxon>
        <taxon>Pezizomycotina</taxon>
        <taxon>Sordariomycetes</taxon>
        <taxon>Hypocreomycetidae</taxon>
        <taxon>Hypocreales</taxon>
        <taxon>Nectriaceae</taxon>
        <taxon>Fusarium</taxon>
        <taxon>Fusarium incarnatum-equiseti species complex</taxon>
    </lineage>
</organism>
<gene>
    <name evidence="2" type="ORF">NW766_004602</name>
</gene>
<feature type="region of interest" description="Disordered" evidence="1">
    <location>
        <begin position="1"/>
        <end position="36"/>
    </location>
</feature>
<comment type="caution">
    <text evidence="2">The sequence shown here is derived from an EMBL/GenBank/DDBJ whole genome shotgun (WGS) entry which is preliminary data.</text>
</comment>
<proteinExistence type="predicted"/>
<dbReference type="EMBL" id="JAPDHF010000006">
    <property type="protein sequence ID" value="KAJ4016406.1"/>
    <property type="molecule type" value="Genomic_DNA"/>
</dbReference>
<evidence type="ECO:0000313" key="2">
    <source>
        <dbReference type="EMBL" id="KAJ4016406.1"/>
    </source>
</evidence>
<feature type="compositionally biased region" description="Acidic residues" evidence="1">
    <location>
        <begin position="702"/>
        <end position="720"/>
    </location>
</feature>
<accession>A0A9W8UBJ1</accession>
<feature type="region of interest" description="Disordered" evidence="1">
    <location>
        <begin position="696"/>
        <end position="740"/>
    </location>
</feature>
<protein>
    <submittedName>
        <fullName evidence="2">Uncharacterized protein</fullName>
    </submittedName>
</protein>
<feature type="compositionally biased region" description="Acidic residues" evidence="1">
    <location>
        <begin position="14"/>
        <end position="36"/>
    </location>
</feature>
<feature type="compositionally biased region" description="Basic and acidic residues" evidence="1">
    <location>
        <begin position="721"/>
        <end position="732"/>
    </location>
</feature>
<evidence type="ECO:0000313" key="3">
    <source>
        <dbReference type="Proteomes" id="UP001152130"/>
    </source>
</evidence>